<accession>A0A833ZED2</accession>
<name>A0A833ZED2_9CHIR</name>
<dbReference type="Proteomes" id="UP000664940">
    <property type="component" value="Unassembled WGS sequence"/>
</dbReference>
<evidence type="ECO:0000313" key="2">
    <source>
        <dbReference type="Proteomes" id="UP000664940"/>
    </source>
</evidence>
<protein>
    <submittedName>
        <fullName evidence="1">Uncharacterized protein</fullName>
    </submittedName>
</protein>
<comment type="caution">
    <text evidence="1">The sequence shown here is derived from an EMBL/GenBank/DDBJ whole genome shotgun (WGS) entry which is preliminary data.</text>
</comment>
<organism evidence="1 2">
    <name type="scientific">Phyllostomus discolor</name>
    <name type="common">pale spear-nosed bat</name>
    <dbReference type="NCBI Taxonomy" id="89673"/>
    <lineage>
        <taxon>Eukaryota</taxon>
        <taxon>Metazoa</taxon>
        <taxon>Chordata</taxon>
        <taxon>Craniata</taxon>
        <taxon>Vertebrata</taxon>
        <taxon>Euteleostomi</taxon>
        <taxon>Mammalia</taxon>
        <taxon>Eutheria</taxon>
        <taxon>Laurasiatheria</taxon>
        <taxon>Chiroptera</taxon>
        <taxon>Yangochiroptera</taxon>
        <taxon>Phyllostomidae</taxon>
        <taxon>Phyllostominae</taxon>
        <taxon>Phyllostomus</taxon>
    </lineage>
</organism>
<sequence>MRQFVPALTRWQGAVRSAKAHVGVGPRTCLACDCCVDMDRGSRGRGWACVVSALELHSHSVVHGTCPAVPSTQRSGTAARASRASHLLLHPHERPRESTVGETAEGELQFPERPLVQPPPLGVSRSELSARHCPLSRLWPRTPVTGARNSPLSVLECAFLVPPPGA</sequence>
<gene>
    <name evidence="1" type="ORF">HJG60_012286</name>
</gene>
<reference evidence="1 2" key="1">
    <citation type="journal article" date="2020" name="Nature">
        <title>Six reference-quality genomes reveal evolution of bat adaptations.</title>
        <authorList>
            <person name="Jebb D."/>
            <person name="Huang Z."/>
            <person name="Pippel M."/>
            <person name="Hughes G.M."/>
            <person name="Lavrichenko K."/>
            <person name="Devanna P."/>
            <person name="Winkler S."/>
            <person name="Jermiin L.S."/>
            <person name="Skirmuntt E.C."/>
            <person name="Katzourakis A."/>
            <person name="Burkitt-Gray L."/>
            <person name="Ray D.A."/>
            <person name="Sullivan K.A.M."/>
            <person name="Roscito J.G."/>
            <person name="Kirilenko B.M."/>
            <person name="Davalos L.M."/>
            <person name="Corthals A.P."/>
            <person name="Power M.L."/>
            <person name="Jones G."/>
            <person name="Ransome R.D."/>
            <person name="Dechmann D.K.N."/>
            <person name="Locatelli A.G."/>
            <person name="Puechmaille S.J."/>
            <person name="Fedrigo O."/>
            <person name="Jarvis E.D."/>
            <person name="Hiller M."/>
            <person name="Vernes S.C."/>
            <person name="Myers E.W."/>
            <person name="Teeling E.C."/>
        </authorList>
    </citation>
    <scope>NUCLEOTIDE SEQUENCE [LARGE SCALE GENOMIC DNA]</scope>
    <source>
        <strain evidence="1">Bat1K_MPI-CBG_1</strain>
    </source>
</reference>
<proteinExistence type="predicted"/>
<dbReference type="EMBL" id="JABVXQ010000009">
    <property type="protein sequence ID" value="KAF6090947.1"/>
    <property type="molecule type" value="Genomic_DNA"/>
</dbReference>
<evidence type="ECO:0000313" key="1">
    <source>
        <dbReference type="EMBL" id="KAF6090947.1"/>
    </source>
</evidence>
<dbReference type="AlphaFoldDB" id="A0A833ZED2"/>